<organism evidence="1 2">
    <name type="scientific">Stephanodiscus triporus</name>
    <dbReference type="NCBI Taxonomy" id="2934178"/>
    <lineage>
        <taxon>Eukaryota</taxon>
        <taxon>Sar</taxon>
        <taxon>Stramenopiles</taxon>
        <taxon>Ochrophyta</taxon>
        <taxon>Bacillariophyta</taxon>
        <taxon>Coscinodiscophyceae</taxon>
        <taxon>Thalassiosirophycidae</taxon>
        <taxon>Stephanodiscales</taxon>
        <taxon>Stephanodiscaceae</taxon>
        <taxon>Stephanodiscus</taxon>
    </lineage>
</organism>
<dbReference type="AlphaFoldDB" id="A0ABD3QFX9"/>
<dbReference type="EMBL" id="JALLAZ020000360">
    <property type="protein sequence ID" value="KAL3797055.1"/>
    <property type="molecule type" value="Genomic_DNA"/>
</dbReference>
<evidence type="ECO:0000313" key="2">
    <source>
        <dbReference type="Proteomes" id="UP001530315"/>
    </source>
</evidence>
<reference evidence="1 2" key="1">
    <citation type="submission" date="2024-10" db="EMBL/GenBank/DDBJ databases">
        <title>Updated reference genomes for cyclostephanoid diatoms.</title>
        <authorList>
            <person name="Roberts W.R."/>
            <person name="Alverson A.J."/>
        </authorList>
    </citation>
    <scope>NUCLEOTIDE SEQUENCE [LARGE SCALE GENOMIC DNA]</scope>
    <source>
        <strain evidence="1 2">AJA276-08</strain>
    </source>
</reference>
<proteinExistence type="predicted"/>
<gene>
    <name evidence="1" type="ORF">ACHAW5_009641</name>
</gene>
<name>A0ABD3QFX9_9STRA</name>
<keyword evidence="2" id="KW-1185">Reference proteome</keyword>
<comment type="caution">
    <text evidence="1">The sequence shown here is derived from an EMBL/GenBank/DDBJ whole genome shotgun (WGS) entry which is preliminary data.</text>
</comment>
<accession>A0ABD3QFX9</accession>
<dbReference type="Proteomes" id="UP001530315">
    <property type="component" value="Unassembled WGS sequence"/>
</dbReference>
<evidence type="ECO:0000313" key="1">
    <source>
        <dbReference type="EMBL" id="KAL3797055.1"/>
    </source>
</evidence>
<protein>
    <submittedName>
        <fullName evidence="1">Uncharacterized protein</fullName>
    </submittedName>
</protein>
<sequence>MVLIIVGLETLGSSCPSVESNRKDAVCSTLTIRLKNVELPIISAKAWNETRRIGLVDRLTIMMRNRLAALNRLHLSQMIGLPLAIATSLDVLSSAPKPCRT</sequence>